<sequence>MVKLRYSDISIGIAVIAANPSNQGVRKTYPARPSSRCRVGRPRRWWAAGPDRGRGSGGRVLTATLLTG</sequence>
<protein>
    <submittedName>
        <fullName evidence="1">Uncharacterized protein</fullName>
    </submittedName>
</protein>
<dbReference type="EMBL" id="BOMW01000016">
    <property type="protein sequence ID" value="GIF04120.1"/>
    <property type="molecule type" value="Genomic_DNA"/>
</dbReference>
<keyword evidence="2" id="KW-1185">Reference proteome</keyword>
<evidence type="ECO:0000313" key="2">
    <source>
        <dbReference type="Proteomes" id="UP000629619"/>
    </source>
</evidence>
<proteinExistence type="predicted"/>
<reference evidence="1" key="1">
    <citation type="submission" date="2021-01" db="EMBL/GenBank/DDBJ databases">
        <title>Whole genome shotgun sequence of Actinoplanes siamensis NBRC 109076.</title>
        <authorList>
            <person name="Komaki H."/>
            <person name="Tamura T."/>
        </authorList>
    </citation>
    <scope>NUCLEOTIDE SEQUENCE</scope>
    <source>
        <strain evidence="1">NBRC 109076</strain>
    </source>
</reference>
<gene>
    <name evidence="1" type="ORF">Asi03nite_16580</name>
</gene>
<evidence type="ECO:0000313" key="1">
    <source>
        <dbReference type="EMBL" id="GIF04120.1"/>
    </source>
</evidence>
<dbReference type="AlphaFoldDB" id="A0A919TJ16"/>
<dbReference type="Proteomes" id="UP000629619">
    <property type="component" value="Unassembled WGS sequence"/>
</dbReference>
<organism evidence="1 2">
    <name type="scientific">Actinoplanes siamensis</name>
    <dbReference type="NCBI Taxonomy" id="1223317"/>
    <lineage>
        <taxon>Bacteria</taxon>
        <taxon>Bacillati</taxon>
        <taxon>Actinomycetota</taxon>
        <taxon>Actinomycetes</taxon>
        <taxon>Micromonosporales</taxon>
        <taxon>Micromonosporaceae</taxon>
        <taxon>Actinoplanes</taxon>
    </lineage>
</organism>
<accession>A0A919TJ16</accession>
<comment type="caution">
    <text evidence="1">The sequence shown here is derived from an EMBL/GenBank/DDBJ whole genome shotgun (WGS) entry which is preliminary data.</text>
</comment>
<name>A0A919TJ16_9ACTN</name>